<dbReference type="EMBL" id="BMAT01008414">
    <property type="protein sequence ID" value="GFR84642.1"/>
    <property type="molecule type" value="Genomic_DNA"/>
</dbReference>
<dbReference type="InterPro" id="IPR013783">
    <property type="entry name" value="Ig-like_fold"/>
</dbReference>
<dbReference type="PROSITE" id="PS50835">
    <property type="entry name" value="IG_LIKE"/>
    <property type="match status" value="1"/>
</dbReference>
<sequence>MLEGVRYQLSWSSISHYCQSAWAALQASVLPSCNEYIPNLRKWDIKFSGAPTPFTGLSRGMKIELTINDAKCGDAGIYECAVVYTDENSLSGSASGQQNISSKAAVQDMFMSLEPYDQNNRYTTGTNLTLRCVVIGSQNLQLSWLYAESNNPRALSPVSVEPDPLMTRALKRECDSVEFRSHLSLQLTEEDNGRMYICSARDGNEPEYRANETLSISAASGFVFIFIITEHVSLKLFEKGFLWWFSYFLFCCEC</sequence>
<comment type="caution">
    <text evidence="2">The sequence shown here is derived from an EMBL/GenBank/DDBJ whole genome shotgun (WGS) entry which is preliminary data.</text>
</comment>
<protein>
    <recommendedName>
        <fullName evidence="1">Ig-like domain-containing protein</fullName>
    </recommendedName>
</protein>
<organism evidence="2 3">
    <name type="scientific">Elysia marginata</name>
    <dbReference type="NCBI Taxonomy" id="1093978"/>
    <lineage>
        <taxon>Eukaryota</taxon>
        <taxon>Metazoa</taxon>
        <taxon>Spiralia</taxon>
        <taxon>Lophotrochozoa</taxon>
        <taxon>Mollusca</taxon>
        <taxon>Gastropoda</taxon>
        <taxon>Heterobranchia</taxon>
        <taxon>Euthyneura</taxon>
        <taxon>Panpulmonata</taxon>
        <taxon>Sacoglossa</taxon>
        <taxon>Placobranchoidea</taxon>
        <taxon>Plakobranchidae</taxon>
        <taxon>Elysia</taxon>
    </lineage>
</organism>
<dbReference type="SUPFAM" id="SSF48726">
    <property type="entry name" value="Immunoglobulin"/>
    <property type="match status" value="2"/>
</dbReference>
<dbReference type="InterPro" id="IPR036179">
    <property type="entry name" value="Ig-like_dom_sf"/>
</dbReference>
<dbReference type="AlphaFoldDB" id="A0AAV4GG32"/>
<proteinExistence type="predicted"/>
<dbReference type="InterPro" id="IPR007110">
    <property type="entry name" value="Ig-like_dom"/>
</dbReference>
<accession>A0AAV4GG32</accession>
<keyword evidence="3" id="KW-1185">Reference proteome</keyword>
<name>A0AAV4GG32_9GAST</name>
<reference evidence="2 3" key="1">
    <citation type="journal article" date="2021" name="Elife">
        <title>Chloroplast acquisition without the gene transfer in kleptoplastic sea slugs, Plakobranchus ocellatus.</title>
        <authorList>
            <person name="Maeda T."/>
            <person name="Takahashi S."/>
            <person name="Yoshida T."/>
            <person name="Shimamura S."/>
            <person name="Takaki Y."/>
            <person name="Nagai Y."/>
            <person name="Toyoda A."/>
            <person name="Suzuki Y."/>
            <person name="Arimoto A."/>
            <person name="Ishii H."/>
            <person name="Satoh N."/>
            <person name="Nishiyama T."/>
            <person name="Hasebe M."/>
            <person name="Maruyama T."/>
            <person name="Minagawa J."/>
            <person name="Obokata J."/>
            <person name="Shigenobu S."/>
        </authorList>
    </citation>
    <scope>NUCLEOTIDE SEQUENCE [LARGE SCALE GENOMIC DNA]</scope>
</reference>
<feature type="domain" description="Ig-like" evidence="1">
    <location>
        <begin position="115"/>
        <end position="215"/>
    </location>
</feature>
<evidence type="ECO:0000259" key="1">
    <source>
        <dbReference type="PROSITE" id="PS50835"/>
    </source>
</evidence>
<evidence type="ECO:0000313" key="3">
    <source>
        <dbReference type="Proteomes" id="UP000762676"/>
    </source>
</evidence>
<dbReference type="Proteomes" id="UP000762676">
    <property type="component" value="Unassembled WGS sequence"/>
</dbReference>
<dbReference type="Gene3D" id="2.60.40.10">
    <property type="entry name" value="Immunoglobulins"/>
    <property type="match status" value="1"/>
</dbReference>
<gene>
    <name evidence="2" type="ORF">ElyMa_004155200</name>
</gene>
<evidence type="ECO:0000313" key="2">
    <source>
        <dbReference type="EMBL" id="GFR84642.1"/>
    </source>
</evidence>